<keyword evidence="13" id="KW-1185">Reference proteome</keyword>
<dbReference type="InterPro" id="IPR044588">
    <property type="entry name" value="EREX-like"/>
</dbReference>
<keyword evidence="6" id="KW-0653">Protein transport</keyword>
<dbReference type="EMBL" id="JAXQNO010000007">
    <property type="protein sequence ID" value="KAK4794504.1"/>
    <property type="molecule type" value="Genomic_DNA"/>
</dbReference>
<evidence type="ECO:0000259" key="11">
    <source>
        <dbReference type="PROSITE" id="PS50195"/>
    </source>
</evidence>
<evidence type="ECO:0000256" key="6">
    <source>
        <dbReference type="ARBA" id="ARBA00022927"/>
    </source>
</evidence>
<dbReference type="GO" id="GO:0035091">
    <property type="term" value="F:phosphatidylinositol binding"/>
    <property type="evidence" value="ECO:0007669"/>
    <property type="project" value="InterPro"/>
</dbReference>
<dbReference type="SMART" id="SM00312">
    <property type="entry name" value="PX"/>
    <property type="match status" value="1"/>
</dbReference>
<protein>
    <recommendedName>
        <fullName evidence="11">PX domain-containing protein</fullName>
    </recommendedName>
</protein>
<evidence type="ECO:0000256" key="9">
    <source>
        <dbReference type="ARBA" id="ARBA00055681"/>
    </source>
</evidence>
<evidence type="ECO:0000256" key="10">
    <source>
        <dbReference type="SAM" id="MobiDB-lite"/>
    </source>
</evidence>
<dbReference type="FunFam" id="3.30.1520.10:FF:000060">
    <property type="entry name" value="Phox (PX) domain-containing protein"/>
    <property type="match status" value="1"/>
</dbReference>
<keyword evidence="3" id="KW-0813">Transport</keyword>
<dbReference type="SUPFAM" id="SSF64268">
    <property type="entry name" value="PX domain"/>
    <property type="match status" value="1"/>
</dbReference>
<evidence type="ECO:0000256" key="3">
    <source>
        <dbReference type="ARBA" id="ARBA00022448"/>
    </source>
</evidence>
<dbReference type="PANTHER" id="PTHR46856:SF1">
    <property type="entry name" value="PX DOMAIN-CONTAINING PROTEIN EREL1-RELATED"/>
    <property type="match status" value="1"/>
</dbReference>
<evidence type="ECO:0000256" key="8">
    <source>
        <dbReference type="ARBA" id="ARBA00023136"/>
    </source>
</evidence>
<dbReference type="InterPro" id="IPR036871">
    <property type="entry name" value="PX_dom_sf"/>
</dbReference>
<evidence type="ECO:0000313" key="12">
    <source>
        <dbReference type="EMBL" id="KAK4794504.1"/>
    </source>
</evidence>
<keyword evidence="4" id="KW-0963">Cytoplasm</keyword>
<evidence type="ECO:0000256" key="2">
    <source>
        <dbReference type="ARBA" id="ARBA00004514"/>
    </source>
</evidence>
<dbReference type="GO" id="GO:0015031">
    <property type="term" value="P:protein transport"/>
    <property type="evidence" value="ECO:0007669"/>
    <property type="project" value="UniProtKB-KW"/>
</dbReference>
<feature type="region of interest" description="Disordered" evidence="10">
    <location>
        <begin position="1"/>
        <end position="26"/>
    </location>
</feature>
<keyword evidence="8" id="KW-0472">Membrane</keyword>
<comment type="function">
    <text evidence="9">Acts as an effector of RABF2A and RABF2B. Involved in vacuolar transport of storage proteins. Regulates membrane trafficking to protein storage vacuoles (PSVs). Binds specifically to phosphatidylinositol 3-monophosphate (PtdIns3P).</text>
</comment>
<comment type="subcellular location">
    <subcellularLocation>
        <location evidence="2">Cytoplasm</location>
        <location evidence="2">Cytosol</location>
    </subcellularLocation>
    <subcellularLocation>
        <location evidence="1">Endosome membrane</location>
        <topology evidence="1">Peripheral membrane protein</topology>
    </subcellularLocation>
</comment>
<dbReference type="Pfam" id="PF00787">
    <property type="entry name" value="PX"/>
    <property type="match status" value="1"/>
</dbReference>
<name>A0AAN7LZX7_TRANT</name>
<keyword evidence="5" id="KW-0967">Endosome</keyword>
<reference evidence="12 13" key="1">
    <citation type="journal article" date="2023" name="Hortic Res">
        <title>Pangenome of water caltrop reveals structural variations and asymmetric subgenome divergence after allopolyploidization.</title>
        <authorList>
            <person name="Zhang X."/>
            <person name="Chen Y."/>
            <person name="Wang L."/>
            <person name="Yuan Y."/>
            <person name="Fang M."/>
            <person name="Shi L."/>
            <person name="Lu R."/>
            <person name="Comes H.P."/>
            <person name="Ma Y."/>
            <person name="Chen Y."/>
            <person name="Huang G."/>
            <person name="Zhou Y."/>
            <person name="Zheng Z."/>
            <person name="Qiu Y."/>
        </authorList>
    </citation>
    <scope>NUCLEOTIDE SEQUENCE [LARGE SCALE GENOMIC DNA]</scope>
    <source>
        <strain evidence="12">F231</strain>
    </source>
</reference>
<comment type="caution">
    <text evidence="12">The sequence shown here is derived from an EMBL/GenBank/DDBJ whole genome shotgun (WGS) entry which is preliminary data.</text>
</comment>
<evidence type="ECO:0000256" key="7">
    <source>
        <dbReference type="ARBA" id="ARBA00023054"/>
    </source>
</evidence>
<feature type="compositionally biased region" description="Low complexity" evidence="10">
    <location>
        <begin position="182"/>
        <end position="199"/>
    </location>
</feature>
<feature type="domain" description="PX" evidence="11">
    <location>
        <begin position="49"/>
        <end position="166"/>
    </location>
</feature>
<evidence type="ECO:0000256" key="4">
    <source>
        <dbReference type="ARBA" id="ARBA00022490"/>
    </source>
</evidence>
<dbReference type="PANTHER" id="PTHR46856">
    <property type="entry name" value="PX DOMAIN-CONTAINING PROTEIN EREL1-RELATED"/>
    <property type="match status" value="1"/>
</dbReference>
<dbReference type="Gene3D" id="3.30.1520.10">
    <property type="entry name" value="Phox-like domain"/>
    <property type="match status" value="1"/>
</dbReference>
<organism evidence="12 13">
    <name type="scientific">Trapa natans</name>
    <name type="common">Water chestnut</name>
    <dbReference type="NCBI Taxonomy" id="22666"/>
    <lineage>
        <taxon>Eukaryota</taxon>
        <taxon>Viridiplantae</taxon>
        <taxon>Streptophyta</taxon>
        <taxon>Embryophyta</taxon>
        <taxon>Tracheophyta</taxon>
        <taxon>Spermatophyta</taxon>
        <taxon>Magnoliopsida</taxon>
        <taxon>eudicotyledons</taxon>
        <taxon>Gunneridae</taxon>
        <taxon>Pentapetalae</taxon>
        <taxon>rosids</taxon>
        <taxon>malvids</taxon>
        <taxon>Myrtales</taxon>
        <taxon>Lythraceae</taxon>
        <taxon>Trapa</taxon>
    </lineage>
</organism>
<evidence type="ECO:0000256" key="5">
    <source>
        <dbReference type="ARBA" id="ARBA00022753"/>
    </source>
</evidence>
<proteinExistence type="predicted"/>
<gene>
    <name evidence="12" type="ORF">SAY86_012498</name>
</gene>
<sequence>MAMRIRSPPKHRHDGTSPLPLGMDWSPPPRKWNGQDTLFPRDTHTGWCYWVTIPTWVVLPKSRDSDPVVFYRVQICLQSPEGAITKHVVLRRFSDFLKLFADLKRSFPKKNLPPVPPKGLLRMRSRTLLDERRCSLEEWMTKLLSDIDLSRSFSLAAFLELEAAARSSFQDANQNSAEVLGSENSSASSSQLNPDSSNSTAVASPYMKPDYGSDYAYEASDVGTPRLTEDNSSEMAMEDLSLNGDLSNPIEKLVKYGISNIDEGLFMSQVILEELEGFPRSKVQVGNVNNPSGKILENGHASRASYITGNDSEIFSELENAKTIIHARQLSADSSGSDMSYPMGRVMSNIGISDFSGSGTLYHPRDAEILSSTDMRSSNQVVLPMDQRHKLNRVLFTMQSRLVTAKTDMEDLLVRLNQEIAISNYLKTKVNDLEVELNSTKEKSIENLEQAVLAERERFTQMQWEMEELRHKCFEMELKLKSRQDGESTVVTIGAAVDQEKDKLLKELDATKEFLGDLQKRYEELEVRSKADVKVLVKEVKSLRSTQTFLKQELASSVEEKSKLEQILQEEKQNSPTETSWKKLLQECESLQNTMNKPSIKDLSVDVQSATESSSVASLIISQALKLVQDVHPESPGAGADRVDSVESKLRKIISNIIISNAELRRKVDSVLYSSVPPKPQLEEGEEASGKPVANDES</sequence>
<dbReference type="Proteomes" id="UP001346149">
    <property type="component" value="Unassembled WGS sequence"/>
</dbReference>
<feature type="region of interest" description="Disordered" evidence="10">
    <location>
        <begin position="675"/>
        <end position="698"/>
    </location>
</feature>
<evidence type="ECO:0000256" key="1">
    <source>
        <dbReference type="ARBA" id="ARBA00004481"/>
    </source>
</evidence>
<accession>A0AAN7LZX7</accession>
<dbReference type="AlphaFoldDB" id="A0AAN7LZX7"/>
<dbReference type="PROSITE" id="PS50195">
    <property type="entry name" value="PX"/>
    <property type="match status" value="1"/>
</dbReference>
<dbReference type="GO" id="GO:0005829">
    <property type="term" value="C:cytosol"/>
    <property type="evidence" value="ECO:0007669"/>
    <property type="project" value="UniProtKB-SubCell"/>
</dbReference>
<dbReference type="GO" id="GO:0010008">
    <property type="term" value="C:endosome membrane"/>
    <property type="evidence" value="ECO:0007669"/>
    <property type="project" value="UniProtKB-SubCell"/>
</dbReference>
<keyword evidence="7" id="KW-0175">Coiled coil</keyword>
<dbReference type="InterPro" id="IPR001683">
    <property type="entry name" value="PX_dom"/>
</dbReference>
<feature type="region of interest" description="Disordered" evidence="10">
    <location>
        <begin position="175"/>
        <end position="205"/>
    </location>
</feature>
<evidence type="ECO:0000313" key="13">
    <source>
        <dbReference type="Proteomes" id="UP001346149"/>
    </source>
</evidence>